<reference evidence="1 2" key="1">
    <citation type="submission" date="2020-08" db="EMBL/GenBank/DDBJ databases">
        <title>Sequencing the genomes of 1000 actinobacteria strains.</title>
        <authorList>
            <person name="Klenk H.-P."/>
        </authorList>
    </citation>
    <scope>NUCLEOTIDE SEQUENCE [LARGE SCALE GENOMIC DNA]</scope>
    <source>
        <strain evidence="1 2">DSM 40129</strain>
    </source>
</reference>
<comment type="caution">
    <text evidence="1">The sequence shown here is derived from an EMBL/GenBank/DDBJ whole genome shotgun (WGS) entry which is preliminary data.</text>
</comment>
<proteinExistence type="predicted"/>
<sequence>MDLADAYVKAYDRMTPCAGARCDRMRPDALRVAERVQSAVERSGGMALPANWLSGPAPSVKLFGVLLGLHQVLLDADRERDDLSTQRRKVLRGRLTRTGRLNTKSTKGALVYARTMCGRPDRVRYQLDEFLPVLRRIPENEWKLMQVRHAKAVLDLDASRAKDIPETEPTAPLLIAQLPFLADKDDLDWGPEGEDRYRVAPRTDRLRGHIKAALAELDDSKAHLGILPEASLNDDLLAIWRDVMVNGRRPSGSRLTWILVGTGPVKSVGPPPCVPDIPPNRAVLLHRRTGRELLAQDKQFGFTLDADRQQEYDLRDPSRCDLGGVTRGEWIAEGEKLNILESHSGRYAILICEDVGRLLKTGHTLAVAGVSHVLVPVLAAAMHKKGWSGRAAEELARDAGAAVAVSNGLAIHRYIPAQHCANNPYCPAPTLLAATPARTRPIQSYVSYAPKEIGLPEDLAVVDSRVDALTPRCFLM</sequence>
<dbReference type="EMBL" id="JACHLX010000002">
    <property type="protein sequence ID" value="MBB5816922.1"/>
    <property type="molecule type" value="Genomic_DNA"/>
</dbReference>
<name>A0AA89Q9N3_STRCU</name>
<dbReference type="Gene3D" id="3.60.110.10">
    <property type="entry name" value="Carbon-nitrogen hydrolase"/>
    <property type="match status" value="1"/>
</dbReference>
<dbReference type="RefSeq" id="WP_184854682.1">
    <property type="nucleotide sequence ID" value="NZ_BAABFE010000021.1"/>
</dbReference>
<accession>A0AA89Q9N3</accession>
<gene>
    <name evidence="1" type="ORF">HNR72_008044</name>
</gene>
<evidence type="ECO:0000313" key="2">
    <source>
        <dbReference type="Proteomes" id="UP000579531"/>
    </source>
</evidence>
<protein>
    <submittedName>
        <fullName evidence="1">Uncharacterized protein</fullName>
    </submittedName>
</protein>
<organism evidence="1 2">
    <name type="scientific">Streptomyces collinus</name>
    <dbReference type="NCBI Taxonomy" id="42684"/>
    <lineage>
        <taxon>Bacteria</taxon>
        <taxon>Bacillati</taxon>
        <taxon>Actinomycetota</taxon>
        <taxon>Actinomycetes</taxon>
        <taxon>Kitasatosporales</taxon>
        <taxon>Streptomycetaceae</taxon>
        <taxon>Streptomyces</taxon>
    </lineage>
</organism>
<dbReference type="Proteomes" id="UP000579531">
    <property type="component" value="Unassembled WGS sequence"/>
</dbReference>
<evidence type="ECO:0000313" key="1">
    <source>
        <dbReference type="EMBL" id="MBB5816922.1"/>
    </source>
</evidence>
<dbReference type="GeneID" id="93835810"/>
<dbReference type="SUPFAM" id="SSF56317">
    <property type="entry name" value="Carbon-nitrogen hydrolase"/>
    <property type="match status" value="1"/>
</dbReference>
<dbReference type="InterPro" id="IPR036526">
    <property type="entry name" value="C-N_Hydrolase_sf"/>
</dbReference>
<dbReference type="AlphaFoldDB" id="A0AA89Q9N3"/>
<keyword evidence="2" id="KW-1185">Reference proteome</keyword>